<evidence type="ECO:0000256" key="1">
    <source>
        <dbReference type="SAM" id="MobiDB-lite"/>
    </source>
</evidence>
<keyword evidence="4" id="KW-1185">Reference proteome</keyword>
<organism evidence="3 4">
    <name type="scientific">Mycena indigotica</name>
    <dbReference type="NCBI Taxonomy" id="2126181"/>
    <lineage>
        <taxon>Eukaryota</taxon>
        <taxon>Fungi</taxon>
        <taxon>Dikarya</taxon>
        <taxon>Basidiomycota</taxon>
        <taxon>Agaricomycotina</taxon>
        <taxon>Agaricomycetes</taxon>
        <taxon>Agaricomycetidae</taxon>
        <taxon>Agaricales</taxon>
        <taxon>Marasmiineae</taxon>
        <taxon>Mycenaceae</taxon>
        <taxon>Mycena</taxon>
    </lineage>
</organism>
<evidence type="ECO:0000313" key="3">
    <source>
        <dbReference type="EMBL" id="KAF7295595.1"/>
    </source>
</evidence>
<keyword evidence="2" id="KW-0472">Membrane</keyword>
<dbReference type="OrthoDB" id="3043899at2759"/>
<keyword evidence="2" id="KW-0812">Transmembrane</keyword>
<dbReference type="EMBL" id="JACAZF010000009">
    <property type="protein sequence ID" value="KAF7295595.1"/>
    <property type="molecule type" value="Genomic_DNA"/>
</dbReference>
<feature type="region of interest" description="Disordered" evidence="1">
    <location>
        <begin position="1"/>
        <end position="38"/>
    </location>
</feature>
<feature type="transmembrane region" description="Helical" evidence="2">
    <location>
        <begin position="84"/>
        <end position="105"/>
    </location>
</feature>
<proteinExistence type="predicted"/>
<dbReference type="RefSeq" id="XP_037216958.1">
    <property type="nucleotide sequence ID" value="XM_037367564.1"/>
</dbReference>
<dbReference type="AlphaFoldDB" id="A0A8H6S9R8"/>
<feature type="compositionally biased region" description="Pro residues" evidence="1">
    <location>
        <begin position="9"/>
        <end position="20"/>
    </location>
</feature>
<dbReference type="GeneID" id="59350080"/>
<protein>
    <submittedName>
        <fullName evidence="3">Uncharacterized protein</fullName>
    </submittedName>
</protein>
<feature type="compositionally biased region" description="Polar residues" evidence="1">
    <location>
        <begin position="28"/>
        <end position="37"/>
    </location>
</feature>
<name>A0A8H6S9R8_9AGAR</name>
<comment type="caution">
    <text evidence="3">The sequence shown here is derived from an EMBL/GenBank/DDBJ whole genome shotgun (WGS) entry which is preliminary data.</text>
</comment>
<feature type="transmembrane region" description="Helical" evidence="2">
    <location>
        <begin position="42"/>
        <end position="64"/>
    </location>
</feature>
<dbReference type="Proteomes" id="UP000636479">
    <property type="component" value="Unassembled WGS sequence"/>
</dbReference>
<sequence length="573" mass="62352">MYSQVRRSSPPPSAYPPPPLTSDDSFRKSSTTRSPMDSKSHYYPASVLLMIIWIAFVAALLWLLEAAVKHGPEHFTQPWYYTTLPNILLTIFAQGHVALTAMLLARVSVSALHSPRTSPKTWAEVFWMSDNAWQGPVGIVSSLFEAWSLGVGVSVHYIVCALTCLTALVTPIVLSRAYPIESITITQGVTINPATLDVARFGAVDGYTQIGTGSGSWSSALSISEVYNSSVFLPSEATRINDPKDFFFAGDVDTTIVRLPGLRLSGQCVSMENPVHNFGNDFSAFCNAQVPKIPFISSPIKLANLNVNLTVQTCTNSSWEVILTSTIPTSKNVGFIYLQSTNGSAVSAGKQFSTVEGMVRCESTFSTGWATLDGRSRTYTNFAETVLLNFTASQQGEPLLDPMYAFMYSLDNAQKTAKVNEPTFAASAVNALGYSPLVSGAQGSWSQPTVDELAKGLWRGVSYMVTSVGLRSRSTAVSYPASQTGVTAVYIRVQRYFIVSYALIVLWLFLLLLVTVRSYRPTVAGSFDSYLTARLIVDSPNLADRSVEDKSFLTDKFGFVTRNEHGQVVVVGA</sequence>
<gene>
    <name evidence="3" type="ORF">MIND_01099600</name>
</gene>
<reference evidence="3" key="1">
    <citation type="submission" date="2020-05" db="EMBL/GenBank/DDBJ databases">
        <title>Mycena genomes resolve the evolution of fungal bioluminescence.</title>
        <authorList>
            <person name="Tsai I.J."/>
        </authorList>
    </citation>
    <scope>NUCLEOTIDE SEQUENCE</scope>
    <source>
        <strain evidence="3">171206Taipei</strain>
    </source>
</reference>
<evidence type="ECO:0000256" key="2">
    <source>
        <dbReference type="SAM" id="Phobius"/>
    </source>
</evidence>
<evidence type="ECO:0000313" key="4">
    <source>
        <dbReference type="Proteomes" id="UP000636479"/>
    </source>
</evidence>
<keyword evidence="2" id="KW-1133">Transmembrane helix</keyword>
<feature type="transmembrane region" description="Helical" evidence="2">
    <location>
        <begin position="155"/>
        <end position="174"/>
    </location>
</feature>
<accession>A0A8H6S9R8</accession>
<feature type="transmembrane region" description="Helical" evidence="2">
    <location>
        <begin position="496"/>
        <end position="516"/>
    </location>
</feature>